<comment type="cofactor">
    <cofactor evidence="1 11">
        <name>Mg(2+)</name>
        <dbReference type="ChEBI" id="CHEBI:18420"/>
    </cofactor>
</comment>
<dbReference type="Gene3D" id="1.20.58.560">
    <property type="match status" value="1"/>
</dbReference>
<evidence type="ECO:0000259" key="12">
    <source>
        <dbReference type="Pfam" id="PF01743"/>
    </source>
</evidence>
<comment type="subunit">
    <text evidence="11">Homodimer.</text>
</comment>
<evidence type="ECO:0000256" key="3">
    <source>
        <dbReference type="ARBA" id="ARBA00022694"/>
    </source>
</evidence>
<dbReference type="NCBIfam" id="NF009814">
    <property type="entry name" value="PRK13299.1"/>
    <property type="match status" value="1"/>
</dbReference>
<dbReference type="Pfam" id="PF12627">
    <property type="entry name" value="PolyA_pol_RNAbd"/>
    <property type="match status" value="1"/>
</dbReference>
<name>A0ABT0HZT5_9LACO</name>
<dbReference type="InterPro" id="IPR002646">
    <property type="entry name" value="PolA_pol_head_dom"/>
</dbReference>
<dbReference type="Gene3D" id="1.10.110.30">
    <property type="match status" value="1"/>
</dbReference>
<dbReference type="EMBL" id="JAJIAO010000001">
    <property type="protein sequence ID" value="MCK8624091.1"/>
    <property type="molecule type" value="Genomic_DNA"/>
</dbReference>
<dbReference type="InterPro" id="IPR032828">
    <property type="entry name" value="PolyA_RNA-bd"/>
</dbReference>
<feature type="domain" description="CCA-adding enzyme C-terminal" evidence="14">
    <location>
        <begin position="249"/>
        <end position="395"/>
    </location>
</feature>
<organism evidence="15 16">
    <name type="scientific">Apilactobacillus xinyiensis</name>
    <dbReference type="NCBI Taxonomy" id="2841032"/>
    <lineage>
        <taxon>Bacteria</taxon>
        <taxon>Bacillati</taxon>
        <taxon>Bacillota</taxon>
        <taxon>Bacilli</taxon>
        <taxon>Lactobacillales</taxon>
        <taxon>Lactobacillaceae</taxon>
        <taxon>Apilactobacillus</taxon>
    </lineage>
</organism>
<evidence type="ECO:0000256" key="8">
    <source>
        <dbReference type="ARBA" id="ARBA00022840"/>
    </source>
</evidence>
<keyword evidence="8 11" id="KW-0067">ATP-binding</keyword>
<keyword evidence="9 11" id="KW-0460">Magnesium</keyword>
<dbReference type="Pfam" id="PF01743">
    <property type="entry name" value="PolyA_pol"/>
    <property type="match status" value="1"/>
</dbReference>
<dbReference type="GO" id="GO:0004810">
    <property type="term" value="F:CCA tRNA nucleotidyltransferase activity"/>
    <property type="evidence" value="ECO:0007669"/>
    <property type="project" value="UniProtKB-EC"/>
</dbReference>
<feature type="binding site" evidence="11">
    <location>
        <position position="47"/>
    </location>
    <ligand>
        <name>Mg(2+)</name>
        <dbReference type="ChEBI" id="CHEBI:18420"/>
    </ligand>
</feature>
<evidence type="ECO:0000259" key="13">
    <source>
        <dbReference type="Pfam" id="PF12627"/>
    </source>
</evidence>
<keyword evidence="5 11" id="KW-0479">Metal-binding</keyword>
<dbReference type="SUPFAM" id="SSF81891">
    <property type="entry name" value="Poly A polymerase C-terminal region-like"/>
    <property type="match status" value="1"/>
</dbReference>
<evidence type="ECO:0000259" key="14">
    <source>
        <dbReference type="Pfam" id="PF13735"/>
    </source>
</evidence>
<feature type="binding site" evidence="11">
    <location>
        <position position="162"/>
    </location>
    <ligand>
        <name>ATP</name>
        <dbReference type="ChEBI" id="CHEBI:30616"/>
    </ligand>
</feature>
<feature type="binding site" evidence="11">
    <location>
        <position position="35"/>
    </location>
    <ligand>
        <name>ATP</name>
        <dbReference type="ChEBI" id="CHEBI:30616"/>
    </ligand>
</feature>
<dbReference type="Gene3D" id="1.10.246.80">
    <property type="match status" value="1"/>
</dbReference>
<dbReference type="PANTHER" id="PTHR46173">
    <property type="entry name" value="CCA TRNA NUCLEOTIDYLTRANSFERASE 1, MITOCHONDRIAL"/>
    <property type="match status" value="1"/>
</dbReference>
<keyword evidence="10 11" id="KW-0694">RNA-binding</keyword>
<sequence>MQIKNLPQEFEIARPIMQNIENAGFEAYFVGGSVRDTILGDEIHDVDIASSAYPAEIKRIFKHTVDTGIEHGTVMVLDHGNGYEITTFRTESGYQDYRRPDKVTFVRSLSEDLKRRDFTINALAMKENGQIIDLFNGLSDLNSKLIKAVGNPEERFNEDALRMMRAVRFASKLDFSIEAHTLEAISNHSELLSKIAVERINTEFVKMMLGQNPLKGISDMLKTHLVEYIPGFHDYLDSFANLLNFKDLNLQSEEQVWTLICFQFNLGEQQIKSFLKAWKTSNKLISNVLTMVKALKAIESQSLNNMIMYHTGEDLLRQTLKIAKCLSIDINEIKVIQNYAKLTVKHKKEIEIDGSQLMKLNLVKPGPMIGKVLSEIELNIVNGKLPNNKNSIIEYTKKLLKE</sequence>
<proteinExistence type="inferred from homology"/>
<dbReference type="EC" id="2.7.7.72" evidence="11"/>
<evidence type="ECO:0000256" key="11">
    <source>
        <dbReference type="HAMAP-Rule" id="MF_01263"/>
    </source>
</evidence>
<evidence type="ECO:0000256" key="10">
    <source>
        <dbReference type="ARBA" id="ARBA00022884"/>
    </source>
</evidence>
<keyword evidence="2 11" id="KW-0808">Transferase</keyword>
<accession>A0ABT0HZT5</accession>
<evidence type="ECO:0000256" key="9">
    <source>
        <dbReference type="ARBA" id="ARBA00022842"/>
    </source>
</evidence>
<dbReference type="HAMAP" id="MF_01263">
    <property type="entry name" value="CCA_bact_type3"/>
    <property type="match status" value="1"/>
</dbReference>
<comment type="similarity">
    <text evidence="11">Belongs to the tRNA nucleotidyltransferase/poly(A) polymerase family. Bacterial CCA-adding enzyme type 3 subfamily.</text>
</comment>
<feature type="binding site" evidence="11">
    <location>
        <position position="159"/>
    </location>
    <ligand>
        <name>ATP</name>
        <dbReference type="ChEBI" id="CHEBI:30616"/>
    </ligand>
</feature>
<dbReference type="Gene3D" id="3.30.460.10">
    <property type="entry name" value="Beta Polymerase, domain 2"/>
    <property type="match status" value="1"/>
</dbReference>
<feature type="binding site" evidence="11">
    <location>
        <position position="45"/>
    </location>
    <ligand>
        <name>Mg(2+)</name>
        <dbReference type="ChEBI" id="CHEBI:18420"/>
    </ligand>
</feature>
<feature type="binding site" evidence="11">
    <location>
        <position position="116"/>
    </location>
    <ligand>
        <name>CTP</name>
        <dbReference type="ChEBI" id="CHEBI:37563"/>
    </ligand>
</feature>
<feature type="binding site" evidence="11">
    <location>
        <position position="168"/>
    </location>
    <ligand>
        <name>ATP</name>
        <dbReference type="ChEBI" id="CHEBI:30616"/>
    </ligand>
</feature>
<feature type="domain" description="tRNA nucleotidyltransferase/poly(A) polymerase RNA and SrmB- binding" evidence="13">
    <location>
        <begin position="174"/>
        <end position="235"/>
    </location>
</feature>
<dbReference type="CDD" id="cd05398">
    <property type="entry name" value="NT_ClassII-CCAase"/>
    <property type="match status" value="1"/>
</dbReference>
<feature type="binding site" evidence="11">
    <location>
        <position position="35"/>
    </location>
    <ligand>
        <name>CTP</name>
        <dbReference type="ChEBI" id="CHEBI:37563"/>
    </ligand>
</feature>
<keyword evidence="4 11" id="KW-0548">Nucleotidyltransferase</keyword>
<feature type="binding site" evidence="11">
    <location>
        <position position="168"/>
    </location>
    <ligand>
        <name>CTP</name>
        <dbReference type="ChEBI" id="CHEBI:37563"/>
    </ligand>
</feature>
<keyword evidence="6 11" id="KW-0547">Nucleotide-binding</keyword>
<gene>
    <name evidence="11" type="primary">cca</name>
    <name evidence="15" type="ORF">LNP07_00945</name>
</gene>
<evidence type="ECO:0000256" key="2">
    <source>
        <dbReference type="ARBA" id="ARBA00022679"/>
    </source>
</evidence>
<reference evidence="15 16" key="1">
    <citation type="submission" date="2021-11" db="EMBL/GenBank/DDBJ databases">
        <title>Comparative genomics of bee honey and flower isolates.</title>
        <authorList>
            <person name="Bechtner J.D."/>
            <person name="Gallus M.K."/>
            <person name="Ehrmann M."/>
        </authorList>
    </citation>
    <scope>NUCLEOTIDE SEQUENCE [LARGE SCALE GENOMIC DNA]</scope>
    <source>
        <strain evidence="15 16">M161</strain>
    </source>
</reference>
<comment type="caution">
    <text evidence="15">The sequence shown here is derived from an EMBL/GenBank/DDBJ whole genome shotgun (WGS) entry which is preliminary data.</text>
</comment>
<comment type="miscellaneous">
    <text evidence="11">A single active site specifically recognizes both ATP and CTP and is responsible for their addition.</text>
</comment>
<evidence type="ECO:0000256" key="7">
    <source>
        <dbReference type="ARBA" id="ARBA00022800"/>
    </source>
</evidence>
<dbReference type="Proteomes" id="UP001522905">
    <property type="component" value="Unassembled WGS sequence"/>
</dbReference>
<feature type="binding site" evidence="11">
    <location>
        <position position="165"/>
    </location>
    <ligand>
        <name>ATP</name>
        <dbReference type="ChEBI" id="CHEBI:30616"/>
    </ligand>
</feature>
<dbReference type="PANTHER" id="PTHR46173:SF1">
    <property type="entry name" value="CCA TRNA NUCLEOTIDYLTRANSFERASE 1, MITOCHONDRIAL"/>
    <property type="match status" value="1"/>
</dbReference>
<dbReference type="RefSeq" id="WP_248601395.1">
    <property type="nucleotide sequence ID" value="NZ_JAJIAO010000001.1"/>
</dbReference>
<evidence type="ECO:0000313" key="15">
    <source>
        <dbReference type="EMBL" id="MCK8624091.1"/>
    </source>
</evidence>
<feature type="binding site" evidence="11">
    <location>
        <position position="162"/>
    </location>
    <ligand>
        <name>CTP</name>
        <dbReference type="ChEBI" id="CHEBI:37563"/>
    </ligand>
</feature>
<dbReference type="InterPro" id="IPR023068">
    <property type="entry name" value="CCA-adding_enz_firmicutes"/>
</dbReference>
<evidence type="ECO:0000256" key="1">
    <source>
        <dbReference type="ARBA" id="ARBA00001946"/>
    </source>
</evidence>
<protein>
    <recommendedName>
        <fullName evidence="11">CCA-adding enzyme</fullName>
        <ecNumber evidence="11">2.7.7.72</ecNumber>
    </recommendedName>
    <alternativeName>
        <fullName evidence="11">CCA tRNA nucleotidyltransferase</fullName>
    </alternativeName>
    <alternativeName>
        <fullName evidence="11">tRNA CCA-pyrophosphorylase</fullName>
    </alternativeName>
    <alternativeName>
        <fullName evidence="11">tRNA adenylyl-/cytidylyl- transferase</fullName>
    </alternativeName>
    <alternativeName>
        <fullName evidence="11">tRNA nucleotidyltransferase</fullName>
    </alternativeName>
    <alternativeName>
        <fullName evidence="11">tRNA-NT</fullName>
    </alternativeName>
</protein>
<dbReference type="InterPro" id="IPR043519">
    <property type="entry name" value="NT_sf"/>
</dbReference>
<dbReference type="InterPro" id="IPR032810">
    <property type="entry name" value="CCA-adding_enz_C"/>
</dbReference>
<dbReference type="Pfam" id="PF13735">
    <property type="entry name" value="tRNA_NucTran2_2"/>
    <property type="match status" value="1"/>
</dbReference>
<keyword evidence="16" id="KW-1185">Reference proteome</keyword>
<feature type="domain" description="Poly A polymerase head" evidence="12">
    <location>
        <begin position="27"/>
        <end position="146"/>
    </location>
</feature>
<comment type="catalytic activity">
    <reaction evidence="11">
        <text>a tRNA precursor + 2 CTP + ATP = a tRNA with a 3' CCA end + 3 diphosphate</text>
        <dbReference type="Rhea" id="RHEA:14433"/>
        <dbReference type="Rhea" id="RHEA-COMP:10465"/>
        <dbReference type="Rhea" id="RHEA-COMP:10468"/>
        <dbReference type="ChEBI" id="CHEBI:30616"/>
        <dbReference type="ChEBI" id="CHEBI:33019"/>
        <dbReference type="ChEBI" id="CHEBI:37563"/>
        <dbReference type="ChEBI" id="CHEBI:74896"/>
        <dbReference type="ChEBI" id="CHEBI:83071"/>
        <dbReference type="EC" id="2.7.7.72"/>
    </reaction>
</comment>
<comment type="catalytic activity">
    <reaction evidence="11">
        <text>a tRNA with a 3' CCA end + 2 CTP + ATP = a tRNA with a 3' CCACCA end + 3 diphosphate</text>
        <dbReference type="Rhea" id="RHEA:76235"/>
        <dbReference type="Rhea" id="RHEA-COMP:10468"/>
        <dbReference type="Rhea" id="RHEA-COMP:18655"/>
        <dbReference type="ChEBI" id="CHEBI:30616"/>
        <dbReference type="ChEBI" id="CHEBI:33019"/>
        <dbReference type="ChEBI" id="CHEBI:37563"/>
        <dbReference type="ChEBI" id="CHEBI:83071"/>
        <dbReference type="ChEBI" id="CHEBI:195187"/>
    </reaction>
</comment>
<feature type="binding site" evidence="11">
    <location>
        <position position="32"/>
    </location>
    <ligand>
        <name>ATP</name>
        <dbReference type="ChEBI" id="CHEBI:30616"/>
    </ligand>
</feature>
<feature type="binding site" evidence="11">
    <location>
        <position position="159"/>
    </location>
    <ligand>
        <name>CTP</name>
        <dbReference type="ChEBI" id="CHEBI:37563"/>
    </ligand>
</feature>
<dbReference type="SUPFAM" id="SSF81301">
    <property type="entry name" value="Nucleotidyltransferase"/>
    <property type="match status" value="1"/>
</dbReference>
<feature type="binding site" evidence="11">
    <location>
        <position position="32"/>
    </location>
    <ligand>
        <name>CTP</name>
        <dbReference type="ChEBI" id="CHEBI:37563"/>
    </ligand>
</feature>
<dbReference type="InterPro" id="IPR050264">
    <property type="entry name" value="Bact_CCA-adding_enz_type3_sf"/>
</dbReference>
<evidence type="ECO:0000256" key="6">
    <source>
        <dbReference type="ARBA" id="ARBA00022741"/>
    </source>
</evidence>
<feature type="binding site" evidence="11">
    <location>
        <position position="165"/>
    </location>
    <ligand>
        <name>CTP</name>
        <dbReference type="ChEBI" id="CHEBI:37563"/>
    </ligand>
</feature>
<evidence type="ECO:0000313" key="16">
    <source>
        <dbReference type="Proteomes" id="UP001522905"/>
    </source>
</evidence>
<feature type="binding site" evidence="11">
    <location>
        <position position="116"/>
    </location>
    <ligand>
        <name>ATP</name>
        <dbReference type="ChEBI" id="CHEBI:30616"/>
    </ligand>
</feature>
<keyword evidence="7 11" id="KW-0692">RNA repair</keyword>
<evidence type="ECO:0000256" key="5">
    <source>
        <dbReference type="ARBA" id="ARBA00022723"/>
    </source>
</evidence>
<keyword evidence="3 11" id="KW-0819">tRNA processing</keyword>
<comment type="function">
    <text evidence="11">Catalyzes the addition and repair of the essential 3'-terminal CCA sequence in tRNAs without using a nucleic acid template. Adds these three nucleotides in the order of C, C, and A to the tRNA nucleotide-73, using CTP and ATP as substrates and producing inorganic pyrophosphate. tRNA 3'-terminal CCA addition is required both for tRNA processing and repair. Also involved in tRNA surveillance by mediating tandem CCA addition to generate a CCACCA at the 3' terminus of unstable tRNAs. While stable tRNAs receive only 3'-terminal CCA, unstable tRNAs are marked with CCACCA and rapidly degraded.</text>
</comment>
<evidence type="ECO:0000256" key="4">
    <source>
        <dbReference type="ARBA" id="ARBA00022695"/>
    </source>
</evidence>